<dbReference type="OrthoDB" id="277832at2759"/>
<dbReference type="eggNOG" id="KOG2814">
    <property type="taxonomic scope" value="Eukaryota"/>
</dbReference>
<gene>
    <name evidence="2" type="ORF">T551_01631</name>
</gene>
<dbReference type="STRING" id="1408657.A0A0W4ZRS7"/>
<dbReference type="Proteomes" id="UP000053447">
    <property type="component" value="Unassembled WGS sequence"/>
</dbReference>
<protein>
    <recommendedName>
        <fullName evidence="1">A-kinase anchor protein 7-like phosphoesterase domain-containing protein</fullName>
    </recommendedName>
</protein>
<dbReference type="RefSeq" id="XP_018230069.1">
    <property type="nucleotide sequence ID" value="XM_018373894.1"/>
</dbReference>
<accession>A0A0W4ZRS7</accession>
<dbReference type="GO" id="GO:0005634">
    <property type="term" value="C:nucleus"/>
    <property type="evidence" value="ECO:0007669"/>
    <property type="project" value="TreeGrafter"/>
</dbReference>
<evidence type="ECO:0000313" key="3">
    <source>
        <dbReference type="Proteomes" id="UP000053447"/>
    </source>
</evidence>
<dbReference type="Pfam" id="PF10469">
    <property type="entry name" value="AKAP7_NLS"/>
    <property type="match status" value="1"/>
</dbReference>
<dbReference type="AlphaFoldDB" id="A0A0W4ZRS7"/>
<feature type="domain" description="A-kinase anchor protein 7-like phosphoesterase" evidence="1">
    <location>
        <begin position="54"/>
        <end position="253"/>
    </location>
</feature>
<comment type="caution">
    <text evidence="2">The sequence shown here is derived from an EMBL/GenBank/DDBJ whole genome shotgun (WGS) entry which is preliminary data.</text>
</comment>
<dbReference type="EMBL" id="LFWA01000006">
    <property type="protein sequence ID" value="KTW31079.1"/>
    <property type="molecule type" value="Genomic_DNA"/>
</dbReference>
<keyword evidence="3" id="KW-1185">Reference proteome</keyword>
<dbReference type="InterPro" id="IPR009210">
    <property type="entry name" value="ASCC1"/>
</dbReference>
<dbReference type="PANTHER" id="PTHR13360">
    <property type="entry name" value="ACTIVATING SIGNAL COINTEGRATOR 1 COMPLEX SUBUNIT 1"/>
    <property type="match status" value="1"/>
</dbReference>
<sequence>MKRFEKNDMKLSQNFEETYSTLQFSYQFNNEQEKNYLNTTNLDKNIKKKNHPLTHFLALPLSSKSLEKSLESIKDSISKKIPLSMFRGHLLSHLTICTLRLPSYGKIKDAASLLHTLKNEISSISNNKKIHIRLRGLGTFPQEPTNCRVVYLKPSIEESSPTLFPLCEFLIKKFTDAKLTDSDPLVLHSTILNTRYEKSYKKENRLIDASFLMEKFPPNFLFGDVTVDKICIFKMGARETQKGLMYESICEISIL</sequence>
<reference evidence="3" key="1">
    <citation type="journal article" date="2016" name="Nat. Commun.">
        <title>Genome analysis of three Pneumocystis species reveals adaptation mechanisms to life exclusively in mammalian hosts.</title>
        <authorList>
            <person name="Ma L."/>
            <person name="Chen Z."/>
            <person name="Huang D.W."/>
            <person name="Kutty G."/>
            <person name="Ishihara M."/>
            <person name="Wang H."/>
            <person name="Abouelleil A."/>
            <person name="Bishop L."/>
            <person name="Davey E."/>
            <person name="Deng R."/>
            <person name="Deng X."/>
            <person name="Fan L."/>
            <person name="Fantoni G."/>
            <person name="Fitzgerald M."/>
            <person name="Gogineni E."/>
            <person name="Goldberg J.M."/>
            <person name="Handley G."/>
            <person name="Hu X."/>
            <person name="Huber C."/>
            <person name="Jiao X."/>
            <person name="Jones K."/>
            <person name="Levin J.Z."/>
            <person name="Liu Y."/>
            <person name="Macdonald P."/>
            <person name="Melnikov A."/>
            <person name="Raley C."/>
            <person name="Sassi M."/>
            <person name="Sherman B.T."/>
            <person name="Song X."/>
            <person name="Sykes S."/>
            <person name="Tran B."/>
            <person name="Walsh L."/>
            <person name="Xia Y."/>
            <person name="Yang J."/>
            <person name="Young S."/>
            <person name="Zeng Q."/>
            <person name="Zheng X."/>
            <person name="Stephens R."/>
            <person name="Nusbaum C."/>
            <person name="Birren B.W."/>
            <person name="Azadi P."/>
            <person name="Lempicki R.A."/>
            <person name="Cuomo C.A."/>
            <person name="Kovacs J.A."/>
        </authorList>
    </citation>
    <scope>NUCLEOTIDE SEQUENCE [LARGE SCALE GENOMIC DNA]</scope>
    <source>
        <strain evidence="3">RU7</strain>
    </source>
</reference>
<dbReference type="Gene3D" id="3.90.1140.10">
    <property type="entry name" value="Cyclic phosphodiesterase"/>
    <property type="match status" value="1"/>
</dbReference>
<evidence type="ECO:0000313" key="2">
    <source>
        <dbReference type="EMBL" id="KTW31079.1"/>
    </source>
</evidence>
<organism evidence="2 3">
    <name type="scientific">Pneumocystis jirovecii (strain RU7)</name>
    <name type="common">Human pneumocystis pneumonia agent</name>
    <dbReference type="NCBI Taxonomy" id="1408657"/>
    <lineage>
        <taxon>Eukaryota</taxon>
        <taxon>Fungi</taxon>
        <taxon>Dikarya</taxon>
        <taxon>Ascomycota</taxon>
        <taxon>Taphrinomycotina</taxon>
        <taxon>Pneumocystomycetes</taxon>
        <taxon>Pneumocystaceae</taxon>
        <taxon>Pneumocystis</taxon>
    </lineage>
</organism>
<name>A0A0W4ZRS7_PNEJ7</name>
<dbReference type="GO" id="GO:0006307">
    <property type="term" value="P:DNA alkylation repair"/>
    <property type="evidence" value="ECO:0007669"/>
    <property type="project" value="InterPro"/>
</dbReference>
<dbReference type="PANTHER" id="PTHR13360:SF1">
    <property type="entry name" value="ACTIVATING SIGNAL COINTEGRATOR 1 COMPLEX SUBUNIT 1"/>
    <property type="match status" value="1"/>
</dbReference>
<dbReference type="InterPro" id="IPR019510">
    <property type="entry name" value="AKAP7-like_phosphoesterase"/>
</dbReference>
<dbReference type="InterPro" id="IPR009097">
    <property type="entry name" value="Cyclic_Pdiesterase"/>
</dbReference>
<proteinExistence type="predicted"/>
<dbReference type="SUPFAM" id="SSF55144">
    <property type="entry name" value="LigT-like"/>
    <property type="match status" value="1"/>
</dbReference>
<evidence type="ECO:0000259" key="1">
    <source>
        <dbReference type="Pfam" id="PF10469"/>
    </source>
</evidence>
<dbReference type="GO" id="GO:0006355">
    <property type="term" value="P:regulation of DNA-templated transcription"/>
    <property type="evidence" value="ECO:0007669"/>
    <property type="project" value="TreeGrafter"/>
</dbReference>
<dbReference type="GeneID" id="28940149"/>
<dbReference type="VEuPathDB" id="FungiDB:T551_01631"/>